<reference evidence="1" key="1">
    <citation type="journal article" date="2020" name="Stud. Mycol.">
        <title>101 Dothideomycetes genomes: a test case for predicting lifestyles and emergence of pathogens.</title>
        <authorList>
            <person name="Haridas S."/>
            <person name="Albert R."/>
            <person name="Binder M."/>
            <person name="Bloem J."/>
            <person name="Labutti K."/>
            <person name="Salamov A."/>
            <person name="Andreopoulos B."/>
            <person name="Baker S."/>
            <person name="Barry K."/>
            <person name="Bills G."/>
            <person name="Bluhm B."/>
            <person name="Cannon C."/>
            <person name="Castanera R."/>
            <person name="Culley D."/>
            <person name="Daum C."/>
            <person name="Ezra D."/>
            <person name="Gonzalez J."/>
            <person name="Henrissat B."/>
            <person name="Kuo A."/>
            <person name="Liang C."/>
            <person name="Lipzen A."/>
            <person name="Lutzoni F."/>
            <person name="Magnuson J."/>
            <person name="Mondo S."/>
            <person name="Nolan M."/>
            <person name="Ohm R."/>
            <person name="Pangilinan J."/>
            <person name="Park H.-J."/>
            <person name="Ramirez L."/>
            <person name="Alfaro M."/>
            <person name="Sun H."/>
            <person name="Tritt A."/>
            <person name="Yoshinaga Y."/>
            <person name="Zwiers L.-H."/>
            <person name="Turgeon B."/>
            <person name="Goodwin S."/>
            <person name="Spatafora J."/>
            <person name="Crous P."/>
            <person name="Grigoriev I."/>
        </authorList>
    </citation>
    <scope>NUCLEOTIDE SEQUENCE</scope>
    <source>
        <strain evidence="1">CBS 675.92</strain>
    </source>
</reference>
<gene>
    <name evidence="1" type="ORF">CC80DRAFT_50024</name>
</gene>
<dbReference type="Proteomes" id="UP000800035">
    <property type="component" value="Unassembled WGS sequence"/>
</dbReference>
<dbReference type="EMBL" id="ML976990">
    <property type="protein sequence ID" value="KAF1956890.1"/>
    <property type="molecule type" value="Genomic_DNA"/>
</dbReference>
<accession>A0A6A5TXU2</accession>
<keyword evidence="2" id="KW-1185">Reference proteome</keyword>
<protein>
    <submittedName>
        <fullName evidence="1">Uncharacterized protein</fullName>
    </submittedName>
</protein>
<proteinExistence type="predicted"/>
<dbReference type="AlphaFoldDB" id="A0A6A5TXU2"/>
<evidence type="ECO:0000313" key="2">
    <source>
        <dbReference type="Proteomes" id="UP000800035"/>
    </source>
</evidence>
<evidence type="ECO:0000313" key="1">
    <source>
        <dbReference type="EMBL" id="KAF1956890.1"/>
    </source>
</evidence>
<sequence>MSDHHQQLFYNRHLGTPQPLIAWPAVRGFSLKNQYNNKIAEAFVRAAELRCHHKFIFSPFLLTYKQFTRYTQTCIASRTAQKINHSSSTSTNLLQVCNYPPQPISPTAKNHHRADFSTYQAPATKYLSLRAGIIGLGNSCTPIDFLIWPDLHKKIMHETP</sequence>
<name>A0A6A5TXU2_9PLEO</name>
<organism evidence="1 2">
    <name type="scientific">Byssothecium circinans</name>
    <dbReference type="NCBI Taxonomy" id="147558"/>
    <lineage>
        <taxon>Eukaryota</taxon>
        <taxon>Fungi</taxon>
        <taxon>Dikarya</taxon>
        <taxon>Ascomycota</taxon>
        <taxon>Pezizomycotina</taxon>
        <taxon>Dothideomycetes</taxon>
        <taxon>Pleosporomycetidae</taxon>
        <taxon>Pleosporales</taxon>
        <taxon>Massarineae</taxon>
        <taxon>Massarinaceae</taxon>
        <taxon>Byssothecium</taxon>
    </lineage>
</organism>